<organism evidence="1 2">
    <name type="scientific">Aphanomyces euteiches</name>
    <dbReference type="NCBI Taxonomy" id="100861"/>
    <lineage>
        <taxon>Eukaryota</taxon>
        <taxon>Sar</taxon>
        <taxon>Stramenopiles</taxon>
        <taxon>Oomycota</taxon>
        <taxon>Saprolegniomycetes</taxon>
        <taxon>Saprolegniales</taxon>
        <taxon>Verrucalvaceae</taxon>
        <taxon>Aphanomyces</taxon>
    </lineage>
</organism>
<reference evidence="1 2" key="1">
    <citation type="submission" date="2019-07" db="EMBL/GenBank/DDBJ databases">
        <title>Genomics analysis of Aphanomyces spp. identifies a new class of oomycete effector associated with host adaptation.</title>
        <authorList>
            <person name="Gaulin E."/>
        </authorList>
    </citation>
    <scope>NUCLEOTIDE SEQUENCE [LARGE SCALE GENOMIC DNA]</scope>
    <source>
        <strain evidence="1 2">ATCC 201684</strain>
    </source>
</reference>
<dbReference type="AlphaFoldDB" id="A0A6G0WRJ1"/>
<evidence type="ECO:0000313" key="1">
    <source>
        <dbReference type="EMBL" id="KAF0730081.1"/>
    </source>
</evidence>
<sequence length="387" mass="45098">MQAECEFDQHLSKKRKFYETSAASSEDVDAFDFESHPLYCSLAHIKTKRVKELEFFKLHIYDLQGQIMYLKRCQTSKLPWEDIALALKDDTLKKVRDNRSLKQEVDEYARMSDLLKAWISSMVTPSRCLFEESWRHARLFGGDEATRKVGLAWIIRQMYQNTERALSHLVYPEDGDFLDIQVIETDPNVLETRVMHQFTVDATFEAVSEAMYTAEKSFAKYYLKRDADAVRLSNAGCDIEYYQEQVGPAEQNITDYFILGRFHDEDQTTLCLKTILDDAYPLEDNTWTALTKQWVIATRQGANKTRLRSYYSIEHPSCQNGFVPLEQVANLWGIKGEDPSPLTSRLKERNVKSHTRQRQVYVEHFKNVLDFATTSVKEEQVERTKSL</sequence>
<gene>
    <name evidence="1" type="ORF">Ae201684_012377</name>
</gene>
<comment type="caution">
    <text evidence="1">The sequence shown here is derived from an EMBL/GenBank/DDBJ whole genome shotgun (WGS) entry which is preliminary data.</text>
</comment>
<evidence type="ECO:0000313" key="2">
    <source>
        <dbReference type="Proteomes" id="UP000481153"/>
    </source>
</evidence>
<accession>A0A6G0WRJ1</accession>
<dbReference type="Proteomes" id="UP000481153">
    <property type="component" value="Unassembled WGS sequence"/>
</dbReference>
<dbReference type="EMBL" id="VJMJ01000156">
    <property type="protein sequence ID" value="KAF0730081.1"/>
    <property type="molecule type" value="Genomic_DNA"/>
</dbReference>
<protein>
    <submittedName>
        <fullName evidence="1">Uncharacterized protein</fullName>
    </submittedName>
</protein>
<proteinExistence type="predicted"/>
<dbReference type="VEuPathDB" id="FungiDB:AeMF1_003324"/>
<keyword evidence="2" id="KW-1185">Reference proteome</keyword>
<name>A0A6G0WRJ1_9STRA</name>